<dbReference type="PANTHER" id="PTHR13954">
    <property type="entry name" value="IRE1-RELATED"/>
    <property type="match status" value="1"/>
</dbReference>
<keyword evidence="5" id="KW-0808">Transferase</keyword>
<dbReference type="PROSITE" id="PS00108">
    <property type="entry name" value="PROTEIN_KINASE_ST"/>
    <property type="match status" value="1"/>
</dbReference>
<dbReference type="GO" id="GO:0008380">
    <property type="term" value="P:RNA splicing"/>
    <property type="evidence" value="ECO:0007669"/>
    <property type="project" value="UniProtKB-KW"/>
</dbReference>
<dbReference type="PANTHER" id="PTHR13954:SF6">
    <property type="entry name" value="NON-SPECIFIC SERINE_THREONINE PROTEIN KINASE"/>
    <property type="match status" value="1"/>
</dbReference>
<dbReference type="Gene3D" id="1.20.1440.180">
    <property type="entry name" value="KEN domain"/>
    <property type="match status" value="1"/>
</dbReference>
<keyword evidence="7 26" id="KW-0732">Signal</keyword>
<feature type="chain" id="PRO_5027938566" description="non-specific serine/threonine protein kinase" evidence="26">
    <location>
        <begin position="28"/>
        <end position="976"/>
    </location>
</feature>
<evidence type="ECO:0000256" key="8">
    <source>
        <dbReference type="ARBA" id="ARBA00022741"/>
    </source>
</evidence>
<comment type="subcellular location">
    <subcellularLocation>
        <location evidence="1">Endoplasmic reticulum membrane</location>
        <topology evidence="1">Single-pass type I membrane protein</topology>
    </subcellularLocation>
</comment>
<accession>A0A6P5FIE1</accession>
<sequence>MRSRAGSSCYALPLLLLPLLLPSLLLASFFSPVLSPVVVSDEGGGEGWGAAASSIPDRELLLLPTSASHGRENSGKLERDGRGSRFASDLAPNRDLSRSLVPILNSAGLKQAARSILDPVVEKPGTLLLVHEDGTMKFMDSSSGSTLWELETGHPLSSSDQALYPTGDSEYLVYPGQGSDLYEFIKGVGLRKHDLTIDEFIARTPEIKGSVITIGSKTSTLYTVNADSGEIIYKHSLPANLSGFKVPLDEGISLSSKLDAGKRSENTNYITIIRTDYSLSSSDLGRHLWNWTKPFFSAYYHTKYEAPPGMNNKLKPIYGQGQIPVYIESKIDKLQLPPASHFHNSIEFVKEKNQDTIVANSLSLEPYFDSDEILKLPDNAHTSLSTLQESAKASVRPLLEYDDDFHGQSNDDLDTANMQYDNQNSLVMSESSFKNTHSNLVLNYYTPGKNYTEMPSATIYGLLAWFVIPSVFIFSVLHYLKIREQVKQSKQSTVFRQSGAPKKRKTRKNGAIVVSSSDKENSESERGQEIQSNEKYPFMSHMRSIDAGNGRWVGKLFVSNTEIGRGSNGTVVFEGFYDGRPVAVKRLLCAHNDVARKEIENLIASDQHPNIVRLYGVEQDLDFIYISLERCSCSLADLIQHCSKSSTESPASNSEIESSVQLNYLKGIEREMELWRRDGLPSAQLLKLIRDVISGLAHLHELGIIHRDLKPQNVLICSDGIIKAKLSDMGISKRLQADMSSLSRHATGYGSSGWQAPEQLRHGRQTRAVDLFSLGCILFYCITKGRHPFGDYFERDMNILNNRLDLFVVDYIPEAVHLLSQLLDPDPERRPRAAEVLCHPLFWSSEMRLSFLRETSDRIDKANETDLLNALENVAPSAFGGKWGEKLDAALIADMGRYRKYNFESLRDLLRLIRNKSSHYRELPTELQEKIGSFPEGFDQYFSSRFPRLLIEVYKVMCTYCREEDSFSKYFESKLG</sequence>
<keyword evidence="29" id="KW-1185">Reference proteome</keyword>
<feature type="domain" description="KEN" evidence="28">
    <location>
        <begin position="845"/>
        <end position="973"/>
    </location>
</feature>
<evidence type="ECO:0000256" key="5">
    <source>
        <dbReference type="ARBA" id="ARBA00022679"/>
    </source>
</evidence>
<dbReference type="Pfam" id="PF06479">
    <property type="entry name" value="Ribonuc_2-5A"/>
    <property type="match status" value="1"/>
</dbReference>
<evidence type="ECO:0000256" key="2">
    <source>
        <dbReference type="ARBA" id="ARBA00012513"/>
    </source>
</evidence>
<dbReference type="InterPro" id="IPR045133">
    <property type="entry name" value="IRE1/2-like"/>
</dbReference>
<evidence type="ECO:0000256" key="1">
    <source>
        <dbReference type="ARBA" id="ARBA00004115"/>
    </source>
</evidence>
<dbReference type="Gene3D" id="2.130.10.10">
    <property type="entry name" value="YVTN repeat-like/Quinoprotein amine dehydrogenase"/>
    <property type="match status" value="1"/>
</dbReference>
<keyword evidence="19" id="KW-0508">mRNA splicing</keyword>
<evidence type="ECO:0000256" key="16">
    <source>
        <dbReference type="ARBA" id="ARBA00023157"/>
    </source>
</evidence>
<evidence type="ECO:0000256" key="6">
    <source>
        <dbReference type="ARBA" id="ARBA00022692"/>
    </source>
</evidence>
<dbReference type="FunFam" id="1.10.510.10:FF:000463">
    <property type="entry name" value="Serine/threonine-protein kinase/endoribonuclease IRE1a"/>
    <property type="match status" value="1"/>
</dbReference>
<dbReference type="GO" id="GO:0016787">
    <property type="term" value="F:hydrolase activity"/>
    <property type="evidence" value="ECO:0007669"/>
    <property type="project" value="UniProtKB-KW"/>
</dbReference>
<evidence type="ECO:0000313" key="29">
    <source>
        <dbReference type="Proteomes" id="UP000515123"/>
    </source>
</evidence>
<feature type="signal peptide" evidence="26">
    <location>
        <begin position="1"/>
        <end position="27"/>
    </location>
</feature>
<dbReference type="SUPFAM" id="SSF50998">
    <property type="entry name" value="Quinoprotein alcohol dehydrogenase-like"/>
    <property type="match status" value="1"/>
</dbReference>
<evidence type="ECO:0000256" key="13">
    <source>
        <dbReference type="ARBA" id="ARBA00022989"/>
    </source>
</evidence>
<evidence type="ECO:0000256" key="14">
    <source>
        <dbReference type="ARBA" id="ARBA00023015"/>
    </source>
</evidence>
<evidence type="ECO:0000313" key="30">
    <source>
        <dbReference type="RefSeq" id="XP_020095699.1"/>
    </source>
</evidence>
<dbReference type="InterPro" id="IPR011047">
    <property type="entry name" value="Quinoprotein_ADH-like_sf"/>
</dbReference>
<dbReference type="SMART" id="SM00220">
    <property type="entry name" value="S_TKc"/>
    <property type="match status" value="1"/>
</dbReference>
<keyword evidence="20" id="KW-0834">Unfolded protein response</keyword>
<gene>
    <name evidence="30" type="primary">LOC109715209</name>
</gene>
<evidence type="ECO:0000256" key="9">
    <source>
        <dbReference type="ARBA" id="ARBA00022777"/>
    </source>
</evidence>
<feature type="region of interest" description="Disordered" evidence="25">
    <location>
        <begin position="491"/>
        <end position="531"/>
    </location>
</feature>
<dbReference type="PROSITE" id="PS51392">
    <property type="entry name" value="KEN"/>
    <property type="match status" value="1"/>
</dbReference>
<keyword evidence="9" id="KW-0418">Kinase</keyword>
<keyword evidence="16" id="KW-1015">Disulfide bond</keyword>
<keyword evidence="11" id="KW-0256">Endoplasmic reticulum</keyword>
<dbReference type="CDD" id="cd10422">
    <property type="entry name" value="RNase_Ire1"/>
    <property type="match status" value="1"/>
</dbReference>
<dbReference type="RefSeq" id="XP_020095699.1">
    <property type="nucleotide sequence ID" value="XM_020240110.1"/>
</dbReference>
<evidence type="ECO:0000256" key="23">
    <source>
        <dbReference type="ARBA" id="ARBA00048679"/>
    </source>
</evidence>
<keyword evidence="12" id="KW-0067">ATP-binding</keyword>
<dbReference type="GO" id="GO:0004674">
    <property type="term" value="F:protein serine/threonine kinase activity"/>
    <property type="evidence" value="ECO:0007669"/>
    <property type="project" value="UniProtKB-KW"/>
</dbReference>
<dbReference type="InterPro" id="IPR038357">
    <property type="entry name" value="KEN_sf"/>
</dbReference>
<keyword evidence="21" id="KW-0511">Multifunctional enzyme</keyword>
<dbReference type="GO" id="GO:0005524">
    <property type="term" value="F:ATP binding"/>
    <property type="evidence" value="ECO:0007669"/>
    <property type="project" value="UniProtKB-KW"/>
</dbReference>
<evidence type="ECO:0000256" key="20">
    <source>
        <dbReference type="ARBA" id="ARBA00023230"/>
    </source>
</evidence>
<dbReference type="OrthoDB" id="63989at2759"/>
<dbReference type="InterPro" id="IPR008271">
    <property type="entry name" value="Ser/Thr_kinase_AS"/>
</dbReference>
<feature type="region of interest" description="Disordered" evidence="25">
    <location>
        <begin position="65"/>
        <end position="89"/>
    </location>
</feature>
<dbReference type="GO" id="GO:0036498">
    <property type="term" value="P:IRE1-mediated unfolded protein response"/>
    <property type="evidence" value="ECO:0007669"/>
    <property type="project" value="TreeGrafter"/>
</dbReference>
<protein>
    <recommendedName>
        <fullName evidence="2">non-specific serine/threonine protein kinase</fullName>
        <ecNumber evidence="2">2.7.11.1</ecNumber>
    </recommendedName>
</protein>
<dbReference type="Pfam" id="PF00069">
    <property type="entry name" value="Pkinase"/>
    <property type="match status" value="1"/>
</dbReference>
<dbReference type="Proteomes" id="UP000515123">
    <property type="component" value="Linkage group 9"/>
</dbReference>
<organism evidence="29 30">
    <name type="scientific">Ananas comosus</name>
    <name type="common">Pineapple</name>
    <name type="synonym">Ananas ananas</name>
    <dbReference type="NCBI Taxonomy" id="4615"/>
    <lineage>
        <taxon>Eukaryota</taxon>
        <taxon>Viridiplantae</taxon>
        <taxon>Streptophyta</taxon>
        <taxon>Embryophyta</taxon>
        <taxon>Tracheophyta</taxon>
        <taxon>Spermatophyta</taxon>
        <taxon>Magnoliopsida</taxon>
        <taxon>Liliopsida</taxon>
        <taxon>Poales</taxon>
        <taxon>Bromeliaceae</taxon>
        <taxon>Bromelioideae</taxon>
        <taxon>Ananas</taxon>
    </lineage>
</organism>
<comment type="catalytic activity">
    <reaction evidence="23">
        <text>L-seryl-[protein] + ATP = O-phospho-L-seryl-[protein] + ADP + H(+)</text>
        <dbReference type="Rhea" id="RHEA:17989"/>
        <dbReference type="Rhea" id="RHEA-COMP:9863"/>
        <dbReference type="Rhea" id="RHEA-COMP:11604"/>
        <dbReference type="ChEBI" id="CHEBI:15378"/>
        <dbReference type="ChEBI" id="CHEBI:29999"/>
        <dbReference type="ChEBI" id="CHEBI:30616"/>
        <dbReference type="ChEBI" id="CHEBI:83421"/>
        <dbReference type="ChEBI" id="CHEBI:456216"/>
        <dbReference type="EC" id="2.7.11.1"/>
    </reaction>
</comment>
<evidence type="ECO:0000256" key="22">
    <source>
        <dbReference type="ARBA" id="ARBA00047899"/>
    </source>
</evidence>
<keyword evidence="3" id="KW-0723">Serine/threonine-protein kinase</keyword>
<dbReference type="AlphaFoldDB" id="A0A6P5FIE1"/>
<comment type="subunit">
    <text evidence="24">Homodimer; disulfide-linked. Dimer formation is driven by hydrophobic interactions within the N-terminal luminal domains and stabilized by disulfide bridges.</text>
</comment>
<reference evidence="29" key="1">
    <citation type="journal article" date="2015" name="Nat. Genet.">
        <title>The pineapple genome and the evolution of CAM photosynthesis.</title>
        <authorList>
            <person name="Ming R."/>
            <person name="VanBuren R."/>
            <person name="Wai C.M."/>
            <person name="Tang H."/>
            <person name="Schatz M.C."/>
            <person name="Bowers J.E."/>
            <person name="Lyons E."/>
            <person name="Wang M.L."/>
            <person name="Chen J."/>
            <person name="Biggers E."/>
            <person name="Zhang J."/>
            <person name="Huang L."/>
            <person name="Zhang L."/>
            <person name="Miao W."/>
            <person name="Zhang J."/>
            <person name="Ye Z."/>
            <person name="Miao C."/>
            <person name="Lin Z."/>
            <person name="Wang H."/>
            <person name="Zhou H."/>
            <person name="Yim W.C."/>
            <person name="Priest H.D."/>
            <person name="Zheng C."/>
            <person name="Woodhouse M."/>
            <person name="Edger P.P."/>
            <person name="Guyot R."/>
            <person name="Guo H.B."/>
            <person name="Guo H."/>
            <person name="Zheng G."/>
            <person name="Singh R."/>
            <person name="Sharma A."/>
            <person name="Min X."/>
            <person name="Zheng Y."/>
            <person name="Lee H."/>
            <person name="Gurtowski J."/>
            <person name="Sedlazeck F.J."/>
            <person name="Harkess A."/>
            <person name="McKain M.R."/>
            <person name="Liao Z."/>
            <person name="Fang J."/>
            <person name="Liu J."/>
            <person name="Zhang X."/>
            <person name="Zhang Q."/>
            <person name="Hu W."/>
            <person name="Qin Y."/>
            <person name="Wang K."/>
            <person name="Chen L.Y."/>
            <person name="Shirley N."/>
            <person name="Lin Y.R."/>
            <person name="Liu L.Y."/>
            <person name="Hernandez A.G."/>
            <person name="Wright C.L."/>
            <person name="Bulone V."/>
            <person name="Tuskan G.A."/>
            <person name="Heath K."/>
            <person name="Zee F."/>
            <person name="Moore P.H."/>
            <person name="Sunkar R."/>
            <person name="Leebens-Mack J.H."/>
            <person name="Mockler T."/>
            <person name="Bennetzen J.L."/>
            <person name="Freeling M."/>
            <person name="Sankoff D."/>
            <person name="Paterson A.H."/>
            <person name="Zhu X."/>
            <person name="Yang X."/>
            <person name="Smith J.A."/>
            <person name="Cushman J.C."/>
            <person name="Paull R.E."/>
            <person name="Yu Q."/>
        </authorList>
    </citation>
    <scope>NUCLEOTIDE SEQUENCE [LARGE SCALE GENOMIC DNA]</scope>
    <source>
        <strain evidence="29">cv. F153</strain>
    </source>
</reference>
<dbReference type="PROSITE" id="PS50011">
    <property type="entry name" value="PROTEIN_KINASE_DOM"/>
    <property type="match status" value="1"/>
</dbReference>
<dbReference type="EC" id="2.7.11.1" evidence="2"/>
<evidence type="ECO:0000256" key="15">
    <source>
        <dbReference type="ARBA" id="ARBA00023136"/>
    </source>
</evidence>
<dbReference type="GO" id="GO:0004521">
    <property type="term" value="F:RNA endonuclease activity"/>
    <property type="evidence" value="ECO:0007669"/>
    <property type="project" value="InterPro"/>
</dbReference>
<dbReference type="SUPFAM" id="SSF56112">
    <property type="entry name" value="Protein kinase-like (PK-like)"/>
    <property type="match status" value="1"/>
</dbReference>
<dbReference type="GO" id="GO:0051082">
    <property type="term" value="F:unfolded protein binding"/>
    <property type="evidence" value="ECO:0007669"/>
    <property type="project" value="TreeGrafter"/>
</dbReference>
<evidence type="ECO:0000256" key="19">
    <source>
        <dbReference type="ARBA" id="ARBA00023187"/>
    </source>
</evidence>
<evidence type="ECO:0000256" key="21">
    <source>
        <dbReference type="ARBA" id="ARBA00023268"/>
    </source>
</evidence>
<dbReference type="GO" id="GO:1990604">
    <property type="term" value="C:IRE1-TRAF2-ASK1 complex"/>
    <property type="evidence" value="ECO:0007669"/>
    <property type="project" value="TreeGrafter"/>
</dbReference>
<dbReference type="FunFam" id="1.20.1440.180:FF:000002">
    <property type="entry name" value="Serine/threonine-protein kinase/endoribonuclease IRE1"/>
    <property type="match status" value="1"/>
</dbReference>
<keyword evidence="6" id="KW-0812">Transmembrane</keyword>
<evidence type="ECO:0000256" key="12">
    <source>
        <dbReference type="ARBA" id="ARBA00022840"/>
    </source>
</evidence>
<evidence type="ECO:0000256" key="24">
    <source>
        <dbReference type="ARBA" id="ARBA00065357"/>
    </source>
</evidence>
<evidence type="ECO:0000256" key="11">
    <source>
        <dbReference type="ARBA" id="ARBA00022824"/>
    </source>
</evidence>
<dbReference type="InterPro" id="IPR015943">
    <property type="entry name" value="WD40/YVTN_repeat-like_dom_sf"/>
</dbReference>
<dbReference type="InterPro" id="IPR000719">
    <property type="entry name" value="Prot_kinase_dom"/>
</dbReference>
<feature type="domain" description="Protein kinase" evidence="27">
    <location>
        <begin position="557"/>
        <end position="842"/>
    </location>
</feature>
<keyword evidence="4" id="KW-0507">mRNA processing</keyword>
<evidence type="ECO:0000256" key="7">
    <source>
        <dbReference type="ARBA" id="ARBA00022729"/>
    </source>
</evidence>
<dbReference type="FunFam" id="3.30.200.20:FF:000077">
    <property type="entry name" value="Putative Serine/threonine-protein kinase/endoribonuclease IRE1"/>
    <property type="match status" value="1"/>
</dbReference>
<keyword evidence="18" id="KW-0325">Glycoprotein</keyword>
<proteinExistence type="predicted"/>
<keyword evidence="17" id="KW-0804">Transcription</keyword>
<evidence type="ECO:0000256" key="4">
    <source>
        <dbReference type="ARBA" id="ARBA00022664"/>
    </source>
</evidence>
<reference evidence="30" key="2">
    <citation type="submission" date="2025-08" db="UniProtKB">
        <authorList>
            <consortium name="RefSeq"/>
        </authorList>
    </citation>
    <scope>IDENTIFICATION</scope>
    <source>
        <tissue evidence="30">Leaf</tissue>
    </source>
</reference>
<dbReference type="InterPro" id="IPR011009">
    <property type="entry name" value="Kinase-like_dom_sf"/>
</dbReference>
<dbReference type="Gene3D" id="3.30.200.20">
    <property type="entry name" value="Phosphorylase Kinase, domain 1"/>
    <property type="match status" value="1"/>
</dbReference>
<feature type="compositionally biased region" description="Basic and acidic residues" evidence="25">
    <location>
        <begin position="517"/>
        <end position="528"/>
    </location>
</feature>
<evidence type="ECO:0000256" key="10">
    <source>
        <dbReference type="ARBA" id="ARBA00022801"/>
    </source>
</evidence>
<keyword evidence="13" id="KW-1133">Transmembrane helix</keyword>
<dbReference type="GO" id="GO:0006397">
    <property type="term" value="P:mRNA processing"/>
    <property type="evidence" value="ECO:0007669"/>
    <property type="project" value="UniProtKB-KW"/>
</dbReference>
<evidence type="ECO:0000259" key="27">
    <source>
        <dbReference type="PROSITE" id="PS50011"/>
    </source>
</evidence>
<dbReference type="Gene3D" id="1.10.510.10">
    <property type="entry name" value="Transferase(Phosphotransferase) domain 1"/>
    <property type="match status" value="1"/>
</dbReference>
<dbReference type="GeneID" id="109715209"/>
<feature type="compositionally biased region" description="Basic and acidic residues" evidence="25">
    <location>
        <begin position="69"/>
        <end position="83"/>
    </location>
</feature>
<dbReference type="InterPro" id="IPR010513">
    <property type="entry name" value="KEN_dom"/>
</dbReference>
<evidence type="ECO:0000256" key="26">
    <source>
        <dbReference type="SAM" id="SignalP"/>
    </source>
</evidence>
<comment type="catalytic activity">
    <reaction evidence="22">
        <text>L-threonyl-[protein] + ATP = O-phospho-L-threonyl-[protein] + ADP + H(+)</text>
        <dbReference type="Rhea" id="RHEA:46608"/>
        <dbReference type="Rhea" id="RHEA-COMP:11060"/>
        <dbReference type="Rhea" id="RHEA-COMP:11605"/>
        <dbReference type="ChEBI" id="CHEBI:15378"/>
        <dbReference type="ChEBI" id="CHEBI:30013"/>
        <dbReference type="ChEBI" id="CHEBI:30616"/>
        <dbReference type="ChEBI" id="CHEBI:61977"/>
        <dbReference type="ChEBI" id="CHEBI:456216"/>
        <dbReference type="EC" id="2.7.11.1"/>
    </reaction>
</comment>
<keyword evidence="14" id="KW-0805">Transcription regulation</keyword>
<evidence type="ECO:0000256" key="18">
    <source>
        <dbReference type="ARBA" id="ARBA00023180"/>
    </source>
</evidence>
<evidence type="ECO:0000256" key="17">
    <source>
        <dbReference type="ARBA" id="ARBA00023163"/>
    </source>
</evidence>
<keyword evidence="8" id="KW-0547">Nucleotide-binding</keyword>
<evidence type="ECO:0000256" key="25">
    <source>
        <dbReference type="SAM" id="MobiDB-lite"/>
    </source>
</evidence>
<name>A0A6P5FIE1_ANACO</name>
<evidence type="ECO:0000256" key="3">
    <source>
        <dbReference type="ARBA" id="ARBA00022527"/>
    </source>
</evidence>
<keyword evidence="15" id="KW-0472">Membrane</keyword>
<dbReference type="SMART" id="SM00580">
    <property type="entry name" value="PUG"/>
    <property type="match status" value="1"/>
</dbReference>
<keyword evidence="10" id="KW-0378">Hydrolase</keyword>
<evidence type="ECO:0000259" key="28">
    <source>
        <dbReference type="PROSITE" id="PS51392"/>
    </source>
</evidence>